<protein>
    <recommendedName>
        <fullName evidence="1">Glyoxalase/fosfomycin resistance/dioxygenase domain-containing protein</fullName>
    </recommendedName>
</protein>
<dbReference type="Gene3D" id="3.10.180.10">
    <property type="entry name" value="2,3-Dihydroxybiphenyl 1,2-Dioxygenase, domain 1"/>
    <property type="match status" value="1"/>
</dbReference>
<accession>A0AAV9G5G8</accession>
<dbReference type="Pfam" id="PF00903">
    <property type="entry name" value="Glyoxalase"/>
    <property type="match status" value="1"/>
</dbReference>
<dbReference type="SUPFAM" id="SSF54593">
    <property type="entry name" value="Glyoxalase/Bleomycin resistance protein/Dihydroxybiphenyl dioxygenase"/>
    <property type="match status" value="1"/>
</dbReference>
<dbReference type="InterPro" id="IPR004360">
    <property type="entry name" value="Glyas_Fos-R_dOase_dom"/>
</dbReference>
<dbReference type="AlphaFoldDB" id="A0AAV9G5G8"/>
<organism evidence="2 3">
    <name type="scientific">Podospora aff. communis PSN243</name>
    <dbReference type="NCBI Taxonomy" id="3040156"/>
    <lineage>
        <taxon>Eukaryota</taxon>
        <taxon>Fungi</taxon>
        <taxon>Dikarya</taxon>
        <taxon>Ascomycota</taxon>
        <taxon>Pezizomycotina</taxon>
        <taxon>Sordariomycetes</taxon>
        <taxon>Sordariomycetidae</taxon>
        <taxon>Sordariales</taxon>
        <taxon>Podosporaceae</taxon>
        <taxon>Podospora</taxon>
    </lineage>
</organism>
<feature type="domain" description="Glyoxalase/fosfomycin resistance/dioxygenase" evidence="1">
    <location>
        <begin position="2"/>
        <end position="124"/>
    </location>
</feature>
<reference evidence="2" key="2">
    <citation type="submission" date="2023-05" db="EMBL/GenBank/DDBJ databases">
        <authorList>
            <consortium name="Lawrence Berkeley National Laboratory"/>
            <person name="Steindorff A."/>
            <person name="Hensen N."/>
            <person name="Bonometti L."/>
            <person name="Westerberg I."/>
            <person name="Brannstrom I.O."/>
            <person name="Guillou S."/>
            <person name="Cros-Aarteil S."/>
            <person name="Calhoun S."/>
            <person name="Haridas S."/>
            <person name="Kuo A."/>
            <person name="Mondo S."/>
            <person name="Pangilinan J."/>
            <person name="Riley R."/>
            <person name="Labutti K."/>
            <person name="Andreopoulos B."/>
            <person name="Lipzen A."/>
            <person name="Chen C."/>
            <person name="Yanf M."/>
            <person name="Daum C."/>
            <person name="Ng V."/>
            <person name="Clum A."/>
            <person name="Ohm R."/>
            <person name="Martin F."/>
            <person name="Silar P."/>
            <person name="Natvig D."/>
            <person name="Lalanne C."/>
            <person name="Gautier V."/>
            <person name="Ament-Velasquez S.L."/>
            <person name="Kruys A."/>
            <person name="Hutchinson M.I."/>
            <person name="Powell A.J."/>
            <person name="Barry K."/>
            <person name="Miller A.N."/>
            <person name="Grigoriev I.V."/>
            <person name="Debuchy R."/>
            <person name="Gladieux P."/>
            <person name="Thoren M.H."/>
            <person name="Johannesson H."/>
        </authorList>
    </citation>
    <scope>NUCLEOTIDE SEQUENCE</scope>
    <source>
        <strain evidence="2">PSN243</strain>
    </source>
</reference>
<dbReference type="InterPro" id="IPR029068">
    <property type="entry name" value="Glyas_Bleomycin-R_OHBP_Dase"/>
</dbReference>
<dbReference type="EMBL" id="MU865996">
    <property type="protein sequence ID" value="KAK4443282.1"/>
    <property type="molecule type" value="Genomic_DNA"/>
</dbReference>
<comment type="caution">
    <text evidence="2">The sequence shown here is derived from an EMBL/GenBank/DDBJ whole genome shotgun (WGS) entry which is preliminary data.</text>
</comment>
<gene>
    <name evidence="2" type="ORF">QBC34DRAFT_417388</name>
</gene>
<dbReference type="PANTHER" id="PTHR35006:SF2">
    <property type="entry name" value="GLYOXALASE FAMILY PROTEIN (AFU_ORTHOLOGUE AFUA_5G14830)"/>
    <property type="match status" value="1"/>
</dbReference>
<evidence type="ECO:0000313" key="2">
    <source>
        <dbReference type="EMBL" id="KAK4443282.1"/>
    </source>
</evidence>
<sequence>MLDHTGIFVPSSQHAAVVKWYEAALAPLGYKKFITEGPNEEITGLSDNGKHADWWLISTTENIPDKPKMHHAFVAKNRAAVDAFYAAALAVGAKDNGKPGVREVYHPNYYAAFVFDPLGHNIEVVCHSPV</sequence>
<keyword evidence="3" id="KW-1185">Reference proteome</keyword>
<proteinExistence type="predicted"/>
<name>A0AAV9G5G8_9PEZI</name>
<evidence type="ECO:0000313" key="3">
    <source>
        <dbReference type="Proteomes" id="UP001321760"/>
    </source>
</evidence>
<reference evidence="2" key="1">
    <citation type="journal article" date="2023" name="Mol. Phylogenet. Evol.">
        <title>Genome-scale phylogeny and comparative genomics of the fungal order Sordariales.</title>
        <authorList>
            <person name="Hensen N."/>
            <person name="Bonometti L."/>
            <person name="Westerberg I."/>
            <person name="Brannstrom I.O."/>
            <person name="Guillou S."/>
            <person name="Cros-Aarteil S."/>
            <person name="Calhoun S."/>
            <person name="Haridas S."/>
            <person name="Kuo A."/>
            <person name="Mondo S."/>
            <person name="Pangilinan J."/>
            <person name="Riley R."/>
            <person name="LaButti K."/>
            <person name="Andreopoulos B."/>
            <person name="Lipzen A."/>
            <person name="Chen C."/>
            <person name="Yan M."/>
            <person name="Daum C."/>
            <person name="Ng V."/>
            <person name="Clum A."/>
            <person name="Steindorff A."/>
            <person name="Ohm R.A."/>
            <person name="Martin F."/>
            <person name="Silar P."/>
            <person name="Natvig D.O."/>
            <person name="Lalanne C."/>
            <person name="Gautier V."/>
            <person name="Ament-Velasquez S.L."/>
            <person name="Kruys A."/>
            <person name="Hutchinson M.I."/>
            <person name="Powell A.J."/>
            <person name="Barry K."/>
            <person name="Miller A.N."/>
            <person name="Grigoriev I.V."/>
            <person name="Debuchy R."/>
            <person name="Gladieux P."/>
            <person name="Hiltunen Thoren M."/>
            <person name="Johannesson H."/>
        </authorList>
    </citation>
    <scope>NUCLEOTIDE SEQUENCE</scope>
    <source>
        <strain evidence="2">PSN243</strain>
    </source>
</reference>
<dbReference type="Proteomes" id="UP001321760">
    <property type="component" value="Unassembled WGS sequence"/>
</dbReference>
<dbReference type="PANTHER" id="PTHR35006">
    <property type="entry name" value="GLYOXALASE FAMILY PROTEIN (AFU_ORTHOLOGUE AFUA_5G14830)"/>
    <property type="match status" value="1"/>
</dbReference>
<evidence type="ECO:0000259" key="1">
    <source>
        <dbReference type="Pfam" id="PF00903"/>
    </source>
</evidence>